<name>E9IJ17_SOLIN</name>
<evidence type="ECO:0000313" key="2">
    <source>
        <dbReference type="EMBL" id="EFZ19431.1"/>
    </source>
</evidence>
<gene>
    <name evidence="2" type="ORF">SINV_03989</name>
</gene>
<dbReference type="OMA" id="NCEENCT"/>
<feature type="compositionally biased region" description="Basic residues" evidence="1">
    <location>
        <begin position="317"/>
        <end position="327"/>
    </location>
</feature>
<proteinExistence type="predicted"/>
<dbReference type="HOGENOM" id="CLU_814610_0_0_1"/>
<dbReference type="AlphaFoldDB" id="E9IJ17"/>
<dbReference type="EMBL" id="GL763568">
    <property type="protein sequence ID" value="EFZ19431.1"/>
    <property type="molecule type" value="Genomic_DNA"/>
</dbReference>
<organism>
    <name type="scientific">Solenopsis invicta</name>
    <name type="common">Red imported fire ant</name>
    <name type="synonym">Solenopsis wagneri</name>
    <dbReference type="NCBI Taxonomy" id="13686"/>
    <lineage>
        <taxon>Eukaryota</taxon>
        <taxon>Metazoa</taxon>
        <taxon>Ecdysozoa</taxon>
        <taxon>Arthropoda</taxon>
        <taxon>Hexapoda</taxon>
        <taxon>Insecta</taxon>
        <taxon>Pterygota</taxon>
        <taxon>Neoptera</taxon>
        <taxon>Endopterygota</taxon>
        <taxon>Hymenoptera</taxon>
        <taxon>Apocrita</taxon>
        <taxon>Aculeata</taxon>
        <taxon>Formicoidea</taxon>
        <taxon>Formicidae</taxon>
        <taxon>Myrmicinae</taxon>
        <taxon>Solenopsis</taxon>
    </lineage>
</organism>
<protein>
    <submittedName>
        <fullName evidence="2">Uncharacterized protein</fullName>
    </submittedName>
</protein>
<evidence type="ECO:0000256" key="1">
    <source>
        <dbReference type="SAM" id="MobiDB-lite"/>
    </source>
</evidence>
<feature type="region of interest" description="Disordered" evidence="1">
    <location>
        <begin position="316"/>
        <end position="335"/>
    </location>
</feature>
<sequence length="341" mass="39463">MEPRNTETSSQQYEDGSESLFKSLTLPRLRSCSSTDDSCLYSCNCEENCTECDYNRIDNMFKTWRIKKARGIETKLRKRMKSFSTVPSREGDAKIYKTNEASNDTLAKLKIMPRHKNNSIFPLYFKIILIRELSKNYCPYSSDNCGCSSGCTDCDYGLHTYTTKNKSKLKSKVKEPHVKSSNGFRQLKMSERSRKPAKSFSTVKVLRKKTREELPNKKVLESCYPESSSSYDCKSDYAKRDSKEYTTTNRVLKVKKKILSRKLKTATVTTRKLLGNKKALKNTATKVSEKNFLKNWFPDSNSCDSSCTDYKKYENTKRRKMKNRSQRMRASTNLNTLNCLQ</sequence>
<accession>E9IJ17</accession>
<feature type="non-terminal residue" evidence="2">
    <location>
        <position position="341"/>
    </location>
</feature>
<reference evidence="2" key="1">
    <citation type="journal article" date="2011" name="Proc. Natl. Acad. Sci. U.S.A.">
        <title>The genome of the fire ant Solenopsis invicta.</title>
        <authorList>
            <person name="Wurm Y."/>
            <person name="Wang J."/>
            <person name="Riba-Grognuz O."/>
            <person name="Corona M."/>
            <person name="Nygaard S."/>
            <person name="Hunt B.G."/>
            <person name="Ingram K.K."/>
            <person name="Falquet L."/>
            <person name="Nipitwattanaphon M."/>
            <person name="Gotzek D."/>
            <person name="Dijkstra M.B."/>
            <person name="Oettler J."/>
            <person name="Comtesse F."/>
            <person name="Shih C.J."/>
            <person name="Wu W.J."/>
            <person name="Yang C.C."/>
            <person name="Thomas J."/>
            <person name="Beaudoing E."/>
            <person name="Pradervand S."/>
            <person name="Flegel V."/>
            <person name="Cook E.D."/>
            <person name="Fabbretti R."/>
            <person name="Stockinger H."/>
            <person name="Long L."/>
            <person name="Farmerie W.G."/>
            <person name="Oakey J."/>
            <person name="Boomsma J.J."/>
            <person name="Pamilo P."/>
            <person name="Yi S.V."/>
            <person name="Heinze J."/>
            <person name="Goodisman M.A."/>
            <person name="Farinelli L."/>
            <person name="Harshman K."/>
            <person name="Hulo N."/>
            <person name="Cerutti L."/>
            <person name="Xenarios I."/>
            <person name="Shoemaker D."/>
            <person name="Keller L."/>
        </authorList>
    </citation>
    <scope>NUCLEOTIDE SEQUENCE [LARGE SCALE GENOMIC DNA]</scope>
</reference>